<dbReference type="RefSeq" id="WP_267309827.1">
    <property type="nucleotide sequence ID" value="NZ_JAOQJR010000004.1"/>
</dbReference>
<dbReference type="InterPro" id="IPR017900">
    <property type="entry name" value="4Fe4S_Fe_S_CS"/>
</dbReference>
<dbReference type="SUPFAM" id="SSF46548">
    <property type="entry name" value="alpha-helical ferredoxin"/>
    <property type="match status" value="1"/>
</dbReference>
<keyword evidence="3" id="KW-0411">Iron-sulfur</keyword>
<dbReference type="PROSITE" id="PS00198">
    <property type="entry name" value="4FE4S_FER_1"/>
    <property type="match status" value="1"/>
</dbReference>
<dbReference type="Gene3D" id="3.30.70.20">
    <property type="match status" value="1"/>
</dbReference>
<dbReference type="EMBL" id="JAOQJR010000004">
    <property type="protein sequence ID" value="MCU6738153.1"/>
    <property type="molecule type" value="Genomic_DNA"/>
</dbReference>
<organism evidence="5 6">
    <name type="scientific">[Clostridium] ammoniilyticum</name>
    <dbReference type="NCBI Taxonomy" id="2981784"/>
    <lineage>
        <taxon>Bacteria</taxon>
        <taxon>Bacillati</taxon>
        <taxon>Bacillota</taxon>
        <taxon>Erysipelotrichia</taxon>
        <taxon>Erysipelotrichales</taxon>
        <taxon>Coprobacillaceae</taxon>
        <taxon>Faecalibacillus</taxon>
    </lineage>
</organism>
<name>A0ABT2SUU9_9FIRM</name>
<keyword evidence="1" id="KW-0479">Metal-binding</keyword>
<accession>A0ABT2SUU9</accession>
<protein>
    <submittedName>
        <fullName evidence="5">4Fe-4S dicluster domain-containing protein</fullName>
    </submittedName>
</protein>
<evidence type="ECO:0000259" key="4">
    <source>
        <dbReference type="PROSITE" id="PS51379"/>
    </source>
</evidence>
<sequence length="44" mass="4943">MITTTVKNAKASECLKCGLCEQICPQHLHIRDLLVEVAEAFEKK</sequence>
<evidence type="ECO:0000313" key="5">
    <source>
        <dbReference type="EMBL" id="MCU6738153.1"/>
    </source>
</evidence>
<reference evidence="5 6" key="1">
    <citation type="journal article" date="2021" name="ISME Commun">
        <title>Automated analysis of genomic sequences facilitates high-throughput and comprehensive description of bacteria.</title>
        <authorList>
            <person name="Hitch T.C.A."/>
        </authorList>
    </citation>
    <scope>NUCLEOTIDE SEQUENCE [LARGE SCALE GENOMIC DNA]</scope>
    <source>
        <strain evidence="5 6">H4_15</strain>
    </source>
</reference>
<dbReference type="Proteomes" id="UP001208364">
    <property type="component" value="Unassembled WGS sequence"/>
</dbReference>
<dbReference type="PROSITE" id="PS51379">
    <property type="entry name" value="4FE4S_FER_2"/>
    <property type="match status" value="1"/>
</dbReference>
<evidence type="ECO:0000256" key="1">
    <source>
        <dbReference type="ARBA" id="ARBA00022723"/>
    </source>
</evidence>
<evidence type="ECO:0000256" key="3">
    <source>
        <dbReference type="ARBA" id="ARBA00023014"/>
    </source>
</evidence>
<evidence type="ECO:0000256" key="2">
    <source>
        <dbReference type="ARBA" id="ARBA00023004"/>
    </source>
</evidence>
<keyword evidence="2" id="KW-0408">Iron</keyword>
<comment type="caution">
    <text evidence="5">The sequence shown here is derived from an EMBL/GenBank/DDBJ whole genome shotgun (WGS) entry which is preliminary data.</text>
</comment>
<dbReference type="Pfam" id="PF13534">
    <property type="entry name" value="Fer4_17"/>
    <property type="match status" value="1"/>
</dbReference>
<keyword evidence="6" id="KW-1185">Reference proteome</keyword>
<feature type="domain" description="4Fe-4S ferredoxin-type" evidence="4">
    <location>
        <begin position="5"/>
        <end position="33"/>
    </location>
</feature>
<gene>
    <name evidence="5" type="ORF">OCV55_05600</name>
</gene>
<proteinExistence type="predicted"/>
<dbReference type="InterPro" id="IPR017896">
    <property type="entry name" value="4Fe4S_Fe-S-bd"/>
</dbReference>
<evidence type="ECO:0000313" key="6">
    <source>
        <dbReference type="Proteomes" id="UP001208364"/>
    </source>
</evidence>